<reference evidence="2" key="1">
    <citation type="journal article" date="2020" name="mSystems">
        <title>Genome- and Community-Level Interaction Insights into Carbon Utilization and Element Cycling Functions of Hydrothermarchaeota in Hydrothermal Sediment.</title>
        <authorList>
            <person name="Zhou Z."/>
            <person name="Liu Y."/>
            <person name="Xu W."/>
            <person name="Pan J."/>
            <person name="Luo Z.H."/>
            <person name="Li M."/>
        </authorList>
    </citation>
    <scope>NUCLEOTIDE SEQUENCE [LARGE SCALE GENOMIC DNA]</scope>
    <source>
        <strain evidence="2">SpSt-110</strain>
    </source>
</reference>
<feature type="compositionally biased region" description="Basic residues" evidence="1">
    <location>
        <begin position="161"/>
        <end position="190"/>
    </location>
</feature>
<comment type="caution">
    <text evidence="2">The sequence shown here is derived from an EMBL/GenBank/DDBJ whole genome shotgun (WGS) entry which is preliminary data.</text>
</comment>
<feature type="region of interest" description="Disordered" evidence="1">
    <location>
        <begin position="157"/>
        <end position="190"/>
    </location>
</feature>
<organism evidence="2">
    <name type="scientific">Thermogladius calderae</name>
    <dbReference type="NCBI Taxonomy" id="1200300"/>
    <lineage>
        <taxon>Archaea</taxon>
        <taxon>Thermoproteota</taxon>
        <taxon>Thermoprotei</taxon>
        <taxon>Desulfurococcales</taxon>
        <taxon>Desulfurococcaceae</taxon>
        <taxon>Thermogladius</taxon>
    </lineage>
</organism>
<accession>A0A7J3Y031</accession>
<dbReference type="EMBL" id="DRYK01000066">
    <property type="protein sequence ID" value="HHP68173.1"/>
    <property type="molecule type" value="Genomic_DNA"/>
</dbReference>
<proteinExistence type="predicted"/>
<name>A0A7J3Y031_9CREN</name>
<dbReference type="AlphaFoldDB" id="A0A7J3Y031"/>
<evidence type="ECO:0000313" key="2">
    <source>
        <dbReference type="EMBL" id="HHP68173.1"/>
    </source>
</evidence>
<protein>
    <submittedName>
        <fullName evidence="2">Uncharacterized protein</fullName>
    </submittedName>
</protein>
<gene>
    <name evidence="2" type="ORF">ENM60_05255</name>
</gene>
<evidence type="ECO:0000256" key="1">
    <source>
        <dbReference type="SAM" id="MobiDB-lite"/>
    </source>
</evidence>
<sequence>MSKRIDLTPFVENDGVLSAILYRPEESWSEVEVEGDVNSMLSTAGNILSSNPPAEGRLRFVEVEAPGLKVVIGEGVANGVETILSPYPSFLRSIKLVKVEGETPRVVHEFKPGQPSIVYDSALTLWKKLEYDLILVETSEGTRILFPHELLLERVKAETKGRKRRRKKAKRVKTSRRKSRRGKRKRRSRR</sequence>